<feature type="transmembrane region" description="Helical" evidence="1">
    <location>
        <begin position="28"/>
        <end position="52"/>
    </location>
</feature>
<reference evidence="2 3" key="2">
    <citation type="submission" date="2019-09" db="EMBL/GenBank/DDBJ databases">
        <authorList>
            <person name="Jin C."/>
        </authorList>
    </citation>
    <scope>NUCLEOTIDE SEQUENCE [LARGE SCALE GENOMIC DNA]</scope>
    <source>
        <strain evidence="2 3">BN130099</strain>
    </source>
</reference>
<keyword evidence="1" id="KW-1133">Transmembrane helix</keyword>
<dbReference type="AlphaFoldDB" id="A0A5B1LD69"/>
<protein>
    <recommendedName>
        <fullName evidence="4">Septum formation-related domain-containing protein</fullName>
    </recommendedName>
</protein>
<comment type="caution">
    <text evidence="2">The sequence shown here is derived from an EMBL/GenBank/DDBJ whole genome shotgun (WGS) entry which is preliminary data.</text>
</comment>
<gene>
    <name evidence="2" type="ORF">F0U44_09305</name>
</gene>
<dbReference type="Proteomes" id="UP000325003">
    <property type="component" value="Unassembled WGS sequence"/>
</dbReference>
<dbReference type="EMBL" id="VUJV01000003">
    <property type="protein sequence ID" value="KAA1418683.1"/>
    <property type="molecule type" value="Genomic_DNA"/>
</dbReference>
<sequence length="195" mass="20974">MIPTVIGIVMGFKVINRSEFEGVDHGRAWGVAAVSVGFAHIGLVIASVLFYFGTDADAFDAEQYVTPPTNADPTIRQLVELKRRDCFNDAGFAGGTQVGVLHVSDCDDAHDAEVIEIVPIASLDYPGQAAIDRQAADCRAAFGDYVGLPLSKSSLTFTYYYPLRASWTDPATHAITCVAVDPAGKLTDSVWQSER</sequence>
<proteinExistence type="predicted"/>
<keyword evidence="1" id="KW-0812">Transmembrane</keyword>
<evidence type="ECO:0000256" key="1">
    <source>
        <dbReference type="SAM" id="Phobius"/>
    </source>
</evidence>
<evidence type="ECO:0000313" key="2">
    <source>
        <dbReference type="EMBL" id="KAA1418683.1"/>
    </source>
</evidence>
<keyword evidence="3" id="KW-1185">Reference proteome</keyword>
<evidence type="ECO:0000313" key="3">
    <source>
        <dbReference type="Proteomes" id="UP000325003"/>
    </source>
</evidence>
<dbReference type="RefSeq" id="WP_149728023.1">
    <property type="nucleotide sequence ID" value="NZ_VUJV01000003.1"/>
</dbReference>
<organism evidence="2 3">
    <name type="scientific">Nocardioides humilatus</name>
    <dbReference type="NCBI Taxonomy" id="2607660"/>
    <lineage>
        <taxon>Bacteria</taxon>
        <taxon>Bacillati</taxon>
        <taxon>Actinomycetota</taxon>
        <taxon>Actinomycetes</taxon>
        <taxon>Propionibacteriales</taxon>
        <taxon>Nocardioidaceae</taxon>
        <taxon>Nocardioides</taxon>
    </lineage>
</organism>
<name>A0A5B1LD69_9ACTN</name>
<reference evidence="2 3" key="1">
    <citation type="submission" date="2019-09" db="EMBL/GenBank/DDBJ databases">
        <title>Nocardioides panacisoli sp. nov., isolated from the soil of a ginseng field.</title>
        <authorList>
            <person name="Cho C."/>
        </authorList>
    </citation>
    <scope>NUCLEOTIDE SEQUENCE [LARGE SCALE GENOMIC DNA]</scope>
    <source>
        <strain evidence="2 3">BN130099</strain>
    </source>
</reference>
<evidence type="ECO:0008006" key="4">
    <source>
        <dbReference type="Google" id="ProtNLM"/>
    </source>
</evidence>
<keyword evidence="1" id="KW-0472">Membrane</keyword>
<accession>A0A5B1LD69</accession>